<dbReference type="EMBL" id="UPSH01000001">
    <property type="protein sequence ID" value="VBB18480.1"/>
    <property type="molecule type" value="Genomic_DNA"/>
</dbReference>
<comment type="caution">
    <text evidence="2">The sequence shown here is derived from an EMBL/GenBank/DDBJ whole genome shotgun (WGS) entry which is preliminary data.</text>
</comment>
<gene>
    <name evidence="2" type="ORF">YASMINEVIRUS_943</name>
</gene>
<protein>
    <submittedName>
        <fullName evidence="2">Uncharacterized protein</fullName>
    </submittedName>
</protein>
<feature type="compositionally biased region" description="Low complexity" evidence="1">
    <location>
        <begin position="26"/>
        <end position="37"/>
    </location>
</feature>
<feature type="compositionally biased region" description="Polar residues" evidence="1">
    <location>
        <begin position="1"/>
        <end position="10"/>
    </location>
</feature>
<sequence>MSVETTNNKCSHNKLHKNKKRKGHNSESSSMKSSSSDSESEVDTGTFFSVEPIAVYQSGHFDPMNSYSSFRDNICHQMYDYDRFNTYHPLIMNWLLGNFDECIERRCPDNSRKNDGKTQSETTYDQSDLFGLFRYPYASFGASTTKSTTRLEKFSLDTDSRLYVEEIIRTFNNMQTRYANTFESTRKLLLDSNIDNATKAKLQPIKITPTILTINDVPIDSQQNFYDFMTEIKNVISRTTHHTIDLFEIIKDIVPAKDRSAIEKFHEDVITGKAPLVQGSLFKKTQINDKLSNVFSMYGGSYNYHSGITGGSKSLSDVSVVVSKFKSDLDKFKESLKKWDVSRLNSVSGANRSALMMDRQRVFEEDEQSSKTKKQLFIGKHKSVLADELLDDMAEQLEKRSGAEGGIITPKINYHPMLSVKTALTGMYLDKKKGDINYELVDATLKELTKFINYDYSDLTLSDFVFLKTDPVEDKRVLNDRQIMLIKTIKDRRSNADIELTRVMDLAKKEKLNILICYVISVLLLNNFLTISVNPYSASSMTEVYSDVLTKTSNRDKINALAIARSKVDSEIVQHTVVATEKQAQLKKQRFVRMFDSALGSEITASLDSMNAFHEVLEDNIVEDVVPYLTSARVGELETKYAKLKSLNLHTFKSDAGKSMASYLEILNDLIKTPSDIYAKLVSLGSEIDETTNDKVADQLKKVNKQFTKVIFGDVVKNLETVDSSGGLETINTSVTKIVEETYREHIKVLTQSVQELDQELDSALKVKPVATNEQLTMELVDEAVVRVEVKTLMTLLEQVTGSKEKLIKYKNTNARAVSGLSQDALSKNLTVMKGGVLLDTVGGVTESVEEYDKNYKDMISTLYDNIVYVEGIKEESVSGDELKELEKLIKICEGIIYFIATALQENIVIVEESTSNITDPGTSNITDSSTSTDNNTVKICYVKALKYVAVSEIVRVGDRCKFILSNQKDIQKAVKHSLVDQSVADLSIVGVLMRISKLADRVKALNEEFKLNKGVGISTGAKYVEVSYRHRSFVPLILLQIVSQLLK</sequence>
<keyword evidence="3" id="KW-1185">Reference proteome</keyword>
<accession>A0A5K0U9T9</accession>
<dbReference type="Proteomes" id="UP000594342">
    <property type="component" value="Unassembled WGS sequence"/>
</dbReference>
<evidence type="ECO:0000256" key="1">
    <source>
        <dbReference type="SAM" id="MobiDB-lite"/>
    </source>
</evidence>
<feature type="region of interest" description="Disordered" evidence="1">
    <location>
        <begin position="1"/>
        <end position="42"/>
    </location>
</feature>
<feature type="compositionally biased region" description="Basic residues" evidence="1">
    <location>
        <begin position="11"/>
        <end position="23"/>
    </location>
</feature>
<proteinExistence type="predicted"/>
<name>A0A5K0U9T9_9VIRU</name>
<reference evidence="2 3" key="1">
    <citation type="submission" date="2018-10" db="EMBL/GenBank/DDBJ databases">
        <authorList>
            <consortium name="IHU Genomes"/>
        </authorList>
    </citation>
    <scope>NUCLEOTIDE SEQUENCE [LARGE SCALE GENOMIC DNA]</scope>
    <source>
        <strain evidence="2 3">A1</strain>
    </source>
</reference>
<organism evidence="2 3">
    <name type="scientific">Yasminevirus sp. GU-2018</name>
    <dbReference type="NCBI Taxonomy" id="2420051"/>
    <lineage>
        <taxon>Viruses</taxon>
        <taxon>Varidnaviria</taxon>
        <taxon>Bamfordvirae</taxon>
        <taxon>Nucleocytoviricota</taxon>
        <taxon>Megaviricetes</taxon>
        <taxon>Imitervirales</taxon>
        <taxon>Mimiviridae</taxon>
        <taxon>Klosneuvirinae</taxon>
        <taxon>Yasminevirus</taxon>
        <taxon>Yasminevirus saudimassiliense</taxon>
    </lineage>
</organism>
<evidence type="ECO:0000313" key="2">
    <source>
        <dbReference type="EMBL" id="VBB18480.1"/>
    </source>
</evidence>
<evidence type="ECO:0000313" key="3">
    <source>
        <dbReference type="Proteomes" id="UP000594342"/>
    </source>
</evidence>